<dbReference type="Gene3D" id="1.20.58.1480">
    <property type="match status" value="1"/>
</dbReference>
<evidence type="ECO:0000256" key="7">
    <source>
        <dbReference type="ARBA" id="ARBA00022840"/>
    </source>
</evidence>
<evidence type="ECO:0000313" key="19">
    <source>
        <dbReference type="Proteomes" id="UP000002027"/>
    </source>
</evidence>
<dbReference type="InterPro" id="IPR027065">
    <property type="entry name" value="Lon_Prtase"/>
</dbReference>
<feature type="active site" evidence="10 12">
    <location>
        <position position="725"/>
    </location>
</feature>
<keyword evidence="19" id="KW-1185">Reference proteome</keyword>
<evidence type="ECO:0000259" key="16">
    <source>
        <dbReference type="PROSITE" id="PS51786"/>
    </source>
</evidence>
<dbReference type="HOGENOM" id="CLU_004109_4_3_0"/>
<sequence length="815" mass="90647">MVSRYDMYSVRYPLLPLKNVVIFPRNVVTLLVGRTRSIQAVEEAMSRDRRIVVVAHRDASVDDPRPDDLYQIGTLAEIVSIEHQQGGNIQVALEGLSRVEILQFDGPRPFYTVRAEPAVERVTLTPEAQALVHYVRDLARQHQEAKNTFSSDVMEMVRGLNDPSHLADLLTTQLIRDASQRQSFLENLDPLNRLEMLAVQLATDLDLASLEQRIKERVREQIDKNQREYFLREQLKAIHDELSGEGGNEMEALREKIRARKLPQDVEEKLLREVSRLERMPTVSAEGTVVRNYIDTLLALPWTEMTEDNLDLDHAEQVLNADHFGLDHVKERIIEFLAVRKLTQGRGAIGAQILCLVGPPGVGKTSLGRSIATAMGRKLVRVSLGGVRDEAEIRGHRRTYIGAFPGRIIGAMKTAGTINPVIVLDEIDKMASDYRGDPAAAMLEVLDPEQNHAFNDHYLDVPYDLSKVMFIATANSLYAIPKPLRDRMEIIEISGYTEHEKIEIGRRHLLPKQLDAHGLAPDQIEIPQKVWMRIIRGYTREAGVRNLERQIASICRKVARDVVVKGRTKRVRLTLARLEDYLGPERYGFDPKIGESQVGVAIGLGTTEVGGELIPVEVAVMPGRGSLTITGRAGDVMQESARAALSYARSRADALGIEPDFQEKHDLHIHLPEGAIPKDGPSAGITMATALISALTKHPVRSDIAMTGEITLRGRVLPIGGLKEKTIAAHRVGIRRLIAPEDNRRDLVTVPEQIAADMEFIWVENMDQVIAEAIDFGAAKADIDPTLEKRLNESTTQPDVGSLTDLPVQDAVAGA</sequence>
<dbReference type="PANTHER" id="PTHR10046">
    <property type="entry name" value="ATP DEPENDENT LON PROTEASE FAMILY MEMBER"/>
    <property type="match status" value="1"/>
</dbReference>
<dbReference type="FunFam" id="3.40.50.300:FF:000021">
    <property type="entry name" value="Lon protease homolog"/>
    <property type="match status" value="1"/>
</dbReference>
<evidence type="ECO:0000256" key="2">
    <source>
        <dbReference type="ARBA" id="ARBA00022490"/>
    </source>
</evidence>
<dbReference type="InterPro" id="IPR027543">
    <property type="entry name" value="Lon_bac"/>
</dbReference>
<keyword evidence="5 10" id="KW-0378">Hydrolase</keyword>
<protein>
    <recommendedName>
        <fullName evidence="10 11">Lon protease</fullName>
        <ecNumber evidence="10 11">3.4.21.53</ecNumber>
    </recommendedName>
    <alternativeName>
        <fullName evidence="10">ATP-dependent protease La</fullName>
    </alternativeName>
</protein>
<dbReference type="STRING" id="479434.Sthe_0093"/>
<evidence type="ECO:0000256" key="8">
    <source>
        <dbReference type="ARBA" id="ARBA00023016"/>
    </source>
</evidence>
<dbReference type="Pfam" id="PF00004">
    <property type="entry name" value="AAA"/>
    <property type="match status" value="1"/>
</dbReference>
<evidence type="ECO:0000256" key="14">
    <source>
        <dbReference type="PROSITE-ProRule" id="PRU01122"/>
    </source>
</evidence>
<dbReference type="Pfam" id="PF02190">
    <property type="entry name" value="LON_substr_bdg"/>
    <property type="match status" value="1"/>
</dbReference>
<dbReference type="InterPro" id="IPR027417">
    <property type="entry name" value="P-loop_NTPase"/>
</dbReference>
<dbReference type="InterPro" id="IPR004815">
    <property type="entry name" value="Lon_bac/euk-typ"/>
</dbReference>
<dbReference type="NCBIfam" id="TIGR00763">
    <property type="entry name" value="lon"/>
    <property type="match status" value="1"/>
</dbReference>
<dbReference type="InterPro" id="IPR014721">
    <property type="entry name" value="Ribsml_uS5_D2-typ_fold_subgr"/>
</dbReference>
<dbReference type="KEGG" id="sti:Sthe_0093"/>
<dbReference type="SUPFAM" id="SSF88697">
    <property type="entry name" value="PUA domain-like"/>
    <property type="match status" value="1"/>
</dbReference>
<dbReference type="AlphaFoldDB" id="D1C5L6"/>
<dbReference type="GO" id="GO:0005737">
    <property type="term" value="C:cytoplasm"/>
    <property type="evidence" value="ECO:0007669"/>
    <property type="project" value="UniProtKB-SubCell"/>
</dbReference>
<feature type="domain" description="Lon proteolytic" evidence="16">
    <location>
        <begin position="595"/>
        <end position="776"/>
    </location>
</feature>
<evidence type="ECO:0000313" key="18">
    <source>
        <dbReference type="EMBL" id="ACZ37532.1"/>
    </source>
</evidence>
<dbReference type="Gene3D" id="1.10.8.60">
    <property type="match status" value="1"/>
</dbReference>
<evidence type="ECO:0000256" key="12">
    <source>
        <dbReference type="PIRSR" id="PIRSR001174-1"/>
    </source>
</evidence>
<dbReference type="PROSITE" id="PS51786">
    <property type="entry name" value="LON_PROTEOLYTIC"/>
    <property type="match status" value="1"/>
</dbReference>
<evidence type="ECO:0000259" key="17">
    <source>
        <dbReference type="PROSITE" id="PS51787"/>
    </source>
</evidence>
<dbReference type="eggNOG" id="COG0466">
    <property type="taxonomic scope" value="Bacteria"/>
</dbReference>
<evidence type="ECO:0000256" key="10">
    <source>
        <dbReference type="HAMAP-Rule" id="MF_01973"/>
    </source>
</evidence>
<dbReference type="SUPFAM" id="SSF52540">
    <property type="entry name" value="P-loop containing nucleoside triphosphate hydrolases"/>
    <property type="match status" value="1"/>
</dbReference>
<evidence type="ECO:0000256" key="15">
    <source>
        <dbReference type="RuleBase" id="RU000591"/>
    </source>
</evidence>
<dbReference type="EC" id="3.4.21.53" evidence="10 11"/>
<feature type="binding site" evidence="10 13">
    <location>
        <begin position="358"/>
        <end position="365"/>
    </location>
    <ligand>
        <name>ATP</name>
        <dbReference type="ChEBI" id="CHEBI:30616"/>
    </ligand>
</feature>
<comment type="similarity">
    <text evidence="10 11 14 15">Belongs to the peptidase S16 family.</text>
</comment>
<dbReference type="InterPro" id="IPR015947">
    <property type="entry name" value="PUA-like_sf"/>
</dbReference>
<dbReference type="SUPFAM" id="SSF54211">
    <property type="entry name" value="Ribosomal protein S5 domain 2-like"/>
    <property type="match status" value="1"/>
</dbReference>
<dbReference type="GO" id="GO:0006515">
    <property type="term" value="P:protein quality control for misfolded or incompletely synthesized proteins"/>
    <property type="evidence" value="ECO:0007669"/>
    <property type="project" value="UniProtKB-UniRule"/>
</dbReference>
<dbReference type="SMART" id="SM00464">
    <property type="entry name" value="LON"/>
    <property type="match status" value="1"/>
</dbReference>
<dbReference type="OrthoDB" id="9803599at2"/>
<dbReference type="Pfam" id="PF22667">
    <property type="entry name" value="Lon_lid"/>
    <property type="match status" value="1"/>
</dbReference>
<dbReference type="HAMAP" id="MF_01973">
    <property type="entry name" value="lon_bact"/>
    <property type="match status" value="1"/>
</dbReference>
<comment type="catalytic activity">
    <reaction evidence="9 10 11 14">
        <text>Hydrolysis of proteins in presence of ATP.</text>
        <dbReference type="EC" id="3.4.21.53"/>
    </reaction>
</comment>
<dbReference type="InterPro" id="IPR003593">
    <property type="entry name" value="AAA+_ATPase"/>
</dbReference>
<dbReference type="GO" id="GO:0034605">
    <property type="term" value="P:cellular response to heat"/>
    <property type="evidence" value="ECO:0007669"/>
    <property type="project" value="UniProtKB-UniRule"/>
</dbReference>
<keyword evidence="4 10" id="KW-0547">Nucleotide-binding</keyword>
<dbReference type="PIRSF" id="PIRSF001174">
    <property type="entry name" value="Lon_proteas"/>
    <property type="match status" value="1"/>
</dbReference>
<evidence type="ECO:0000256" key="5">
    <source>
        <dbReference type="ARBA" id="ARBA00022801"/>
    </source>
</evidence>
<dbReference type="Gene3D" id="2.30.130.40">
    <property type="entry name" value="LON domain-like"/>
    <property type="match status" value="1"/>
</dbReference>
<dbReference type="Gene3D" id="1.20.5.5270">
    <property type="match status" value="1"/>
</dbReference>
<keyword evidence="8 10" id="KW-0346">Stress response</keyword>
<dbReference type="InterPro" id="IPR046336">
    <property type="entry name" value="Lon_prtase_N_sf"/>
</dbReference>
<keyword evidence="7 10" id="KW-0067">ATP-binding</keyword>
<keyword evidence="6 10" id="KW-0720">Serine protease</keyword>
<comment type="subunit">
    <text evidence="10 11">Homohexamer. Organized in a ring with a central cavity.</text>
</comment>
<dbReference type="GO" id="GO:0016887">
    <property type="term" value="F:ATP hydrolysis activity"/>
    <property type="evidence" value="ECO:0007669"/>
    <property type="project" value="UniProtKB-UniRule"/>
</dbReference>
<evidence type="ECO:0000256" key="13">
    <source>
        <dbReference type="PIRSR" id="PIRSR001174-2"/>
    </source>
</evidence>
<dbReference type="GO" id="GO:0004176">
    <property type="term" value="F:ATP-dependent peptidase activity"/>
    <property type="evidence" value="ECO:0007669"/>
    <property type="project" value="UniProtKB-UniRule"/>
</dbReference>
<evidence type="ECO:0000256" key="11">
    <source>
        <dbReference type="PIRNR" id="PIRNR001174"/>
    </source>
</evidence>
<organism evidence="18 19">
    <name type="scientific">Sphaerobacter thermophilus (strain ATCC 49802 / DSM 20745 / KCCM 41009 / NCIMB 13125 / S 6022)</name>
    <dbReference type="NCBI Taxonomy" id="479434"/>
    <lineage>
        <taxon>Bacteria</taxon>
        <taxon>Pseudomonadati</taxon>
        <taxon>Thermomicrobiota</taxon>
        <taxon>Thermomicrobia</taxon>
        <taxon>Sphaerobacterales</taxon>
        <taxon>Sphaerobacterineae</taxon>
        <taxon>Sphaerobacteraceae</taxon>
        <taxon>Sphaerobacter</taxon>
    </lineage>
</organism>
<dbReference type="InterPro" id="IPR003959">
    <property type="entry name" value="ATPase_AAA_core"/>
</dbReference>
<dbReference type="MEROPS" id="S16.001"/>
<dbReference type="PROSITE" id="PS01046">
    <property type="entry name" value="LON_SER"/>
    <property type="match status" value="1"/>
</dbReference>
<dbReference type="InParanoid" id="D1C5L6"/>
<dbReference type="RefSeq" id="WP_012870581.1">
    <property type="nucleotide sequence ID" value="NC_013523.1"/>
</dbReference>
<feature type="domain" description="Lon N-terminal" evidence="17">
    <location>
        <begin position="12"/>
        <end position="205"/>
    </location>
</feature>
<comment type="induction">
    <text evidence="10">By heat shock.</text>
</comment>
<evidence type="ECO:0000256" key="4">
    <source>
        <dbReference type="ARBA" id="ARBA00022741"/>
    </source>
</evidence>
<reference evidence="19" key="1">
    <citation type="submission" date="2009-11" db="EMBL/GenBank/DDBJ databases">
        <title>The complete chromosome 1 of Sphaerobacter thermophilus DSM 20745.</title>
        <authorList>
            <person name="Lucas S."/>
            <person name="Copeland A."/>
            <person name="Lapidus A."/>
            <person name="Glavina del Rio T."/>
            <person name="Dalin E."/>
            <person name="Tice H."/>
            <person name="Bruce D."/>
            <person name="Goodwin L."/>
            <person name="Pitluck S."/>
            <person name="Kyrpides N."/>
            <person name="Mavromatis K."/>
            <person name="Ivanova N."/>
            <person name="Mikhailova N."/>
            <person name="LaButti K.M."/>
            <person name="Clum A."/>
            <person name="Sun H.I."/>
            <person name="Brettin T."/>
            <person name="Detter J.C."/>
            <person name="Han C."/>
            <person name="Larimer F."/>
            <person name="Land M."/>
            <person name="Hauser L."/>
            <person name="Markowitz V."/>
            <person name="Cheng J.F."/>
            <person name="Hugenholtz P."/>
            <person name="Woyke T."/>
            <person name="Wu D."/>
            <person name="Steenblock K."/>
            <person name="Schneider S."/>
            <person name="Pukall R."/>
            <person name="Goeker M."/>
            <person name="Klenk H.P."/>
            <person name="Eisen J.A."/>
        </authorList>
    </citation>
    <scope>NUCLEOTIDE SEQUENCE [LARGE SCALE GENOMIC DNA]</scope>
    <source>
        <strain evidence="19">ATCC 49802 / DSM 20745 / S 6022</strain>
    </source>
</reference>
<dbReference type="InterPro" id="IPR008268">
    <property type="entry name" value="Peptidase_S16_AS"/>
</dbReference>
<dbReference type="GO" id="GO:0004252">
    <property type="term" value="F:serine-type endopeptidase activity"/>
    <property type="evidence" value="ECO:0007669"/>
    <property type="project" value="UniProtKB-UniRule"/>
</dbReference>
<evidence type="ECO:0000256" key="1">
    <source>
        <dbReference type="ARBA" id="ARBA00004496"/>
    </source>
</evidence>
<comment type="function">
    <text evidence="10">ATP-dependent serine protease that mediates the selective degradation of mutant and abnormal proteins as well as certain short-lived regulatory proteins. Required for cellular homeostasis and for survival from DNA damage and developmental changes induced by stress. Degrades polypeptides processively to yield small peptide fragments that are 5 to 10 amino acids long. Binds to DNA in a double-stranded, site-specific manner.</text>
</comment>
<dbReference type="PRINTS" id="PR00830">
    <property type="entry name" value="ENDOLAPTASE"/>
</dbReference>
<dbReference type="FunCoup" id="D1C5L6">
    <property type="interactions" value="432"/>
</dbReference>
<evidence type="ECO:0000256" key="3">
    <source>
        <dbReference type="ARBA" id="ARBA00022670"/>
    </source>
</evidence>
<dbReference type="GO" id="GO:0005524">
    <property type="term" value="F:ATP binding"/>
    <property type="evidence" value="ECO:0007669"/>
    <property type="project" value="UniProtKB-UniRule"/>
</dbReference>
<keyword evidence="3 10" id="KW-0645">Protease</keyword>
<comment type="subcellular location">
    <subcellularLocation>
        <location evidence="1 10 11">Cytoplasm</location>
    </subcellularLocation>
</comment>
<dbReference type="InterPro" id="IPR054594">
    <property type="entry name" value="Lon_lid"/>
</dbReference>
<dbReference type="EMBL" id="CP001823">
    <property type="protein sequence ID" value="ACZ37532.1"/>
    <property type="molecule type" value="Genomic_DNA"/>
</dbReference>
<dbReference type="SMART" id="SM00382">
    <property type="entry name" value="AAA"/>
    <property type="match status" value="1"/>
</dbReference>
<dbReference type="Proteomes" id="UP000002027">
    <property type="component" value="Chromosome 1"/>
</dbReference>
<name>D1C5L6_SPHTD</name>
<dbReference type="InterPro" id="IPR003111">
    <property type="entry name" value="Lon_prtase_N"/>
</dbReference>
<evidence type="ECO:0000256" key="6">
    <source>
        <dbReference type="ARBA" id="ARBA00022825"/>
    </source>
</evidence>
<proteinExistence type="evidence at transcript level"/>
<dbReference type="InterPro" id="IPR020568">
    <property type="entry name" value="Ribosomal_Su5_D2-typ_SF"/>
</dbReference>
<dbReference type="GO" id="GO:0043565">
    <property type="term" value="F:sequence-specific DNA binding"/>
    <property type="evidence" value="ECO:0007669"/>
    <property type="project" value="UniProtKB-UniRule"/>
</dbReference>
<keyword evidence="2 10" id="KW-0963">Cytoplasm</keyword>
<feature type="active site" evidence="10 12">
    <location>
        <position position="682"/>
    </location>
</feature>
<gene>
    <name evidence="10" type="primary">lon</name>
    <name evidence="18" type="ordered locus">Sthe_0093</name>
</gene>
<dbReference type="CDD" id="cd19500">
    <property type="entry name" value="RecA-like_Lon"/>
    <property type="match status" value="1"/>
</dbReference>
<evidence type="ECO:0000256" key="9">
    <source>
        <dbReference type="ARBA" id="ARBA00050665"/>
    </source>
</evidence>
<dbReference type="InterPro" id="IPR008269">
    <property type="entry name" value="Lon_proteolytic"/>
</dbReference>
<dbReference type="PROSITE" id="PS51787">
    <property type="entry name" value="LON_N"/>
    <property type="match status" value="1"/>
</dbReference>
<reference evidence="18 19" key="2">
    <citation type="journal article" date="2010" name="Stand. Genomic Sci.">
        <title>Complete genome sequence of Desulfohalobium retbaense type strain (HR(100)).</title>
        <authorList>
            <person name="Spring S."/>
            <person name="Nolan M."/>
            <person name="Lapidus A."/>
            <person name="Glavina Del Rio T."/>
            <person name="Copeland A."/>
            <person name="Tice H."/>
            <person name="Cheng J.F."/>
            <person name="Lucas S."/>
            <person name="Land M."/>
            <person name="Chen F."/>
            <person name="Bruce D."/>
            <person name="Goodwin L."/>
            <person name="Pitluck S."/>
            <person name="Ivanova N."/>
            <person name="Mavromatis K."/>
            <person name="Mikhailova N."/>
            <person name="Pati A."/>
            <person name="Chen A."/>
            <person name="Palaniappan K."/>
            <person name="Hauser L."/>
            <person name="Chang Y.J."/>
            <person name="Jeffries C.D."/>
            <person name="Munk C."/>
            <person name="Kiss H."/>
            <person name="Chain P."/>
            <person name="Han C."/>
            <person name="Brettin T."/>
            <person name="Detter J.C."/>
            <person name="Schuler E."/>
            <person name="Goker M."/>
            <person name="Rohde M."/>
            <person name="Bristow J."/>
            <person name="Eisen J.A."/>
            <person name="Markowitz V."/>
            <person name="Hugenholtz P."/>
            <person name="Kyrpides N.C."/>
            <person name="Klenk H.P."/>
        </authorList>
    </citation>
    <scope>NUCLEOTIDE SEQUENCE [LARGE SCALE GENOMIC DNA]</scope>
    <source>
        <strain evidence="19">ATCC 49802 / DSM 20745 / S 6022</strain>
    </source>
</reference>
<dbReference type="Pfam" id="PF05362">
    <property type="entry name" value="Lon_C"/>
    <property type="match status" value="1"/>
</dbReference>
<accession>D1C5L6</accession>
<dbReference type="Gene3D" id="3.40.50.300">
    <property type="entry name" value="P-loop containing nucleotide triphosphate hydrolases"/>
    <property type="match status" value="1"/>
</dbReference>
<dbReference type="Gene3D" id="3.30.230.10">
    <property type="match status" value="1"/>
</dbReference>